<dbReference type="EMBL" id="SNXZ01000004">
    <property type="protein sequence ID" value="TDP96386.1"/>
    <property type="molecule type" value="Genomic_DNA"/>
</dbReference>
<dbReference type="AlphaFoldDB" id="A0A4R6SBJ9"/>
<dbReference type="Proteomes" id="UP000295444">
    <property type="component" value="Unassembled WGS sequence"/>
</dbReference>
<accession>A0A4R6SBJ9</accession>
<dbReference type="SUPFAM" id="SSF52540">
    <property type="entry name" value="P-loop containing nucleoside triphosphate hydrolases"/>
    <property type="match status" value="1"/>
</dbReference>
<gene>
    <name evidence="1" type="ORF">EV186_104371</name>
</gene>
<dbReference type="OrthoDB" id="3258326at2"/>
<dbReference type="RefSeq" id="WP_133851742.1">
    <property type="nucleotide sequence ID" value="NZ_SNXZ01000004.1"/>
</dbReference>
<proteinExistence type="predicted"/>
<name>A0A4R6SBJ9_LABRH</name>
<dbReference type="PANTHER" id="PTHR30121:SF6">
    <property type="entry name" value="SLR6007 PROTEIN"/>
    <property type="match status" value="1"/>
</dbReference>
<dbReference type="PANTHER" id="PTHR30121">
    <property type="entry name" value="UNCHARACTERIZED PROTEIN YJGR-RELATED"/>
    <property type="match status" value="1"/>
</dbReference>
<keyword evidence="2" id="KW-1185">Reference proteome</keyword>
<dbReference type="Gene3D" id="3.40.50.300">
    <property type="entry name" value="P-loop containing nucleotide triphosphate hydrolases"/>
    <property type="match status" value="2"/>
</dbReference>
<dbReference type="CDD" id="cd01127">
    <property type="entry name" value="TrwB_TraG_TraD_VirD4"/>
    <property type="match status" value="1"/>
</dbReference>
<reference evidence="1 2" key="1">
    <citation type="submission" date="2019-03" db="EMBL/GenBank/DDBJ databases">
        <title>Genomic Encyclopedia of Type Strains, Phase IV (KMG-IV): sequencing the most valuable type-strain genomes for metagenomic binning, comparative biology and taxonomic classification.</title>
        <authorList>
            <person name="Goeker M."/>
        </authorList>
    </citation>
    <scope>NUCLEOTIDE SEQUENCE [LARGE SCALE GENOMIC DNA]</scope>
    <source>
        <strain evidence="1 2">DSM 45361</strain>
    </source>
</reference>
<protein>
    <submittedName>
        <fullName evidence="1">Uncharacterized protein</fullName>
    </submittedName>
</protein>
<dbReference type="InterPro" id="IPR051162">
    <property type="entry name" value="T4SS_component"/>
</dbReference>
<sequence>MIELSWFEAFPPRDTSAADLTNMLRVLAGRPHYGLRRLQPLVVFELWMDATRVRWLLGVEPRIARTLPGDLQAQLAGLVLLPADVPARPAPVTAREVRLTSMIHPLRLDTAASVMAGLANLQTTLRSGEAVVVQWVMGPSHTSTRIPIPETPFDVLGFTKARQPDGEDARGWKSKLGEPIFGVRARVGAVATEPRRAAELLRPTVAALGLASGSHARVYASPQSSRTAQQLADVMGRVRTFSGIANASELAILMGWSLDGLEVPGSPGAFALPPASLLRAASAGAPRAVARPLGVSTHPAAKGAAVWLPRSSFATHSHVMAPSGAGKSTLLAAWILAEADAGGSLVAIEPKGDLVTDVLARLPRHRHRDVVVIDPGANGPVTGFNPLRGPRGDAERRADSLLGLLRVQFGSAIGPRSADVLLHALILAARLEDGAVTDILPILTNPHFRRWVASKVGDPLITRPWLAWLEGLSDGERAQVVMPVANKIRPWSSRSTVRRLLSQADPKFDLASVFTRPTIVLVNLNAGAVGPETARLLGSLILSQLWEAVQRQTTKPAVQRRPVSVFVDEWQAFTGGVDFADVLARSRGAGVSFTLANQHLGQLSTDLQAAVLANVGARVVFRPAEGDGRVLARVLGAVKPEDLERLPAYHAVARVLVDGAPSRAFEIALPPLPAALHDPDEVRRASAARFGTDPAELDAAILKRWQGGDPPATPVGVRRTGV</sequence>
<evidence type="ECO:0000313" key="2">
    <source>
        <dbReference type="Proteomes" id="UP000295444"/>
    </source>
</evidence>
<comment type="caution">
    <text evidence="1">The sequence shown here is derived from an EMBL/GenBank/DDBJ whole genome shotgun (WGS) entry which is preliminary data.</text>
</comment>
<organism evidence="1 2">
    <name type="scientific">Labedaea rhizosphaerae</name>
    <dbReference type="NCBI Taxonomy" id="598644"/>
    <lineage>
        <taxon>Bacteria</taxon>
        <taxon>Bacillati</taxon>
        <taxon>Actinomycetota</taxon>
        <taxon>Actinomycetes</taxon>
        <taxon>Pseudonocardiales</taxon>
        <taxon>Pseudonocardiaceae</taxon>
        <taxon>Labedaea</taxon>
    </lineage>
</organism>
<dbReference type="InterPro" id="IPR027417">
    <property type="entry name" value="P-loop_NTPase"/>
</dbReference>
<evidence type="ECO:0000313" key="1">
    <source>
        <dbReference type="EMBL" id="TDP96386.1"/>
    </source>
</evidence>